<keyword evidence="3" id="KW-1185">Reference proteome</keyword>
<evidence type="ECO:0000313" key="2">
    <source>
        <dbReference type="EMBL" id="KAG5450335.1"/>
    </source>
</evidence>
<evidence type="ECO:0000313" key="3">
    <source>
        <dbReference type="Proteomes" id="UP000286415"/>
    </source>
</evidence>
<sequence length="63" mass="7292">MPDTCWGPPTPPKSLQESHQVSGAKATRCQLDVRGANQRRRQRSSYWTYPRSDGMRFMHKPAF</sequence>
<reference evidence="2 3" key="1">
    <citation type="journal article" date="2018" name="Biotechnol. Adv.">
        <title>Improved genomic resources and new bioinformatic workflow for the carcinogenic parasite Clonorchis sinensis: Biotechnological implications.</title>
        <authorList>
            <person name="Wang D."/>
            <person name="Korhonen P.K."/>
            <person name="Gasser R.B."/>
            <person name="Young N.D."/>
        </authorList>
    </citation>
    <scope>NUCLEOTIDE SEQUENCE [LARGE SCALE GENOMIC DNA]</scope>
    <source>
        <strain evidence="2">Cs-k2</strain>
    </source>
</reference>
<organism evidence="2 3">
    <name type="scientific">Clonorchis sinensis</name>
    <name type="common">Chinese liver fluke</name>
    <dbReference type="NCBI Taxonomy" id="79923"/>
    <lineage>
        <taxon>Eukaryota</taxon>
        <taxon>Metazoa</taxon>
        <taxon>Spiralia</taxon>
        <taxon>Lophotrochozoa</taxon>
        <taxon>Platyhelminthes</taxon>
        <taxon>Trematoda</taxon>
        <taxon>Digenea</taxon>
        <taxon>Opisthorchiida</taxon>
        <taxon>Opisthorchiata</taxon>
        <taxon>Opisthorchiidae</taxon>
        <taxon>Clonorchis</taxon>
    </lineage>
</organism>
<dbReference type="AlphaFoldDB" id="A0A8T1MNC6"/>
<reference evidence="2 3" key="2">
    <citation type="journal article" date="2021" name="Genomics">
        <title>High-quality reference genome for Clonorchis sinensis.</title>
        <authorList>
            <person name="Young N.D."/>
            <person name="Stroehlein A.J."/>
            <person name="Kinkar L."/>
            <person name="Wang T."/>
            <person name="Sohn W.M."/>
            <person name="Chang B.C.H."/>
            <person name="Kaur P."/>
            <person name="Weisz D."/>
            <person name="Dudchenko O."/>
            <person name="Aiden E.L."/>
            <person name="Korhonen P.K."/>
            <person name="Gasser R.B."/>
        </authorList>
    </citation>
    <scope>NUCLEOTIDE SEQUENCE [LARGE SCALE GENOMIC DNA]</scope>
    <source>
        <strain evidence="2">Cs-k2</strain>
    </source>
</reference>
<proteinExistence type="predicted"/>
<dbReference type="Proteomes" id="UP000286415">
    <property type="component" value="Unassembled WGS sequence"/>
</dbReference>
<comment type="caution">
    <text evidence="2">The sequence shown here is derived from an EMBL/GenBank/DDBJ whole genome shotgun (WGS) entry which is preliminary data.</text>
</comment>
<accession>A0A8T1MNC6</accession>
<name>A0A8T1MNC6_CLOSI</name>
<dbReference type="EMBL" id="NIRI02000042">
    <property type="protein sequence ID" value="KAG5450335.1"/>
    <property type="molecule type" value="Genomic_DNA"/>
</dbReference>
<protein>
    <submittedName>
        <fullName evidence="2">Uncharacterized protein</fullName>
    </submittedName>
</protein>
<gene>
    <name evidence="2" type="ORF">CSKR_201174</name>
</gene>
<evidence type="ECO:0000256" key="1">
    <source>
        <dbReference type="SAM" id="MobiDB-lite"/>
    </source>
</evidence>
<feature type="region of interest" description="Disordered" evidence="1">
    <location>
        <begin position="1"/>
        <end position="46"/>
    </location>
</feature>